<dbReference type="AlphaFoldDB" id="A0A380GZ00"/>
<proteinExistence type="predicted"/>
<gene>
    <name evidence="1" type="ORF">NCTC11807_00670</name>
</gene>
<reference evidence="1 2" key="1">
    <citation type="submission" date="2018-06" db="EMBL/GenBank/DDBJ databases">
        <authorList>
            <consortium name="Pathogen Informatics"/>
            <person name="Doyle S."/>
        </authorList>
    </citation>
    <scope>NUCLEOTIDE SEQUENCE [LARGE SCALE GENOMIC DNA]</scope>
    <source>
        <strain evidence="1 2">NCTC11807</strain>
    </source>
</reference>
<evidence type="ECO:0000313" key="1">
    <source>
        <dbReference type="EMBL" id="SUM68904.1"/>
    </source>
</evidence>
<accession>A0A380GZ00</accession>
<organism evidence="1 2">
    <name type="scientific">Staphylococcus saccharolyticus</name>
    <dbReference type="NCBI Taxonomy" id="33028"/>
    <lineage>
        <taxon>Bacteria</taxon>
        <taxon>Bacillati</taxon>
        <taxon>Bacillota</taxon>
        <taxon>Bacilli</taxon>
        <taxon>Bacillales</taxon>
        <taxon>Staphylococcaceae</taxon>
        <taxon>Staphylococcus</taxon>
    </lineage>
</organism>
<dbReference type="Proteomes" id="UP000255425">
    <property type="component" value="Unassembled WGS sequence"/>
</dbReference>
<protein>
    <submittedName>
        <fullName evidence="1">Transcription regulatory protein</fullName>
    </submittedName>
</protein>
<name>A0A380GZ00_9STAP</name>
<evidence type="ECO:0000313" key="2">
    <source>
        <dbReference type="Proteomes" id="UP000255425"/>
    </source>
</evidence>
<dbReference type="EMBL" id="UHDZ01000001">
    <property type="protein sequence ID" value="SUM68904.1"/>
    <property type="molecule type" value="Genomic_DNA"/>
</dbReference>
<sequence length="62" mass="7224">MTCHLNIYKQYHSPPTRNINRIILMFSLTNKLELTINGVTKDLGNHIAIINQIFIMLIMLQI</sequence>
<keyword evidence="2" id="KW-1185">Reference proteome</keyword>